<feature type="non-terminal residue" evidence="1">
    <location>
        <position position="1"/>
    </location>
</feature>
<protein>
    <submittedName>
        <fullName evidence="1">Transcriptional regulator CysB</fullName>
    </submittedName>
</protein>
<accession>A0A5S3YDT8</accession>
<evidence type="ECO:0000313" key="2">
    <source>
        <dbReference type="Proteomes" id="UP000305874"/>
    </source>
</evidence>
<dbReference type="Gene3D" id="3.40.190.10">
    <property type="entry name" value="Periplasmic binding protein-like II"/>
    <property type="match status" value="1"/>
</dbReference>
<sequence length="32" mass="3617">PHLTKDVVERASLLRNQDDVDALFADVKLPIK</sequence>
<evidence type="ECO:0000313" key="1">
    <source>
        <dbReference type="EMBL" id="TMP69694.1"/>
    </source>
</evidence>
<comment type="caution">
    <text evidence="1">The sequence shown here is derived from an EMBL/GenBank/DDBJ whole genome shotgun (WGS) entry which is preliminary data.</text>
</comment>
<dbReference type="AlphaFoldDB" id="A0A5S3YDT8"/>
<proteinExistence type="predicted"/>
<name>A0A5S3YDT8_9GAMM</name>
<dbReference type="EMBL" id="PNCG01000957">
    <property type="protein sequence ID" value="TMP69694.1"/>
    <property type="molecule type" value="Genomic_DNA"/>
</dbReference>
<reference evidence="2" key="2">
    <citation type="submission" date="2019-06" db="EMBL/GenBank/DDBJ databases">
        <title>Co-occurence of chitin degradation, pigmentation and bioactivity in marine Pseudoalteromonas.</title>
        <authorList>
            <person name="Sonnenschein E.C."/>
            <person name="Bech P.K."/>
        </authorList>
    </citation>
    <scope>NUCLEOTIDE SEQUENCE [LARGE SCALE GENOMIC DNA]</scope>
    <source>
        <strain evidence="2">S2897</strain>
    </source>
</reference>
<organism evidence="1 2">
    <name type="scientific">Pseudoalteromonas ruthenica</name>
    <dbReference type="NCBI Taxonomy" id="151081"/>
    <lineage>
        <taxon>Bacteria</taxon>
        <taxon>Pseudomonadati</taxon>
        <taxon>Pseudomonadota</taxon>
        <taxon>Gammaproteobacteria</taxon>
        <taxon>Alteromonadales</taxon>
        <taxon>Pseudoalteromonadaceae</taxon>
        <taxon>Pseudoalteromonas</taxon>
    </lineage>
</organism>
<gene>
    <name evidence="1" type="primary">cysB</name>
    <name evidence="1" type="ORF">CWC05_23315</name>
</gene>
<dbReference type="Proteomes" id="UP000305874">
    <property type="component" value="Unassembled WGS sequence"/>
</dbReference>
<reference evidence="1 2" key="1">
    <citation type="submission" date="2017-12" db="EMBL/GenBank/DDBJ databases">
        <authorList>
            <person name="Paulsen S."/>
            <person name="Gram L.K."/>
        </authorList>
    </citation>
    <scope>NUCLEOTIDE SEQUENCE [LARGE SCALE GENOMIC DNA]</scope>
    <source>
        <strain evidence="1 2">S2897</strain>
    </source>
</reference>